<dbReference type="GO" id="GO:0090435">
    <property type="term" value="P:protein localization to nuclear envelope"/>
    <property type="evidence" value="ECO:0007669"/>
    <property type="project" value="TreeGrafter"/>
</dbReference>
<keyword evidence="19" id="KW-0964">Secreted</keyword>
<dbReference type="SUPFAM" id="SSF64593">
    <property type="entry name" value="Intermediate filament protein, coiled coil region"/>
    <property type="match status" value="2"/>
</dbReference>
<evidence type="ECO:0000259" key="22">
    <source>
        <dbReference type="PROSITE" id="PS51385"/>
    </source>
</evidence>
<feature type="binding site" evidence="19">
    <location>
        <position position="859"/>
    </location>
    <ligand>
        <name>K(+)</name>
        <dbReference type="ChEBI" id="CHEBI:29103"/>
    </ligand>
</feature>
<evidence type="ECO:0000256" key="4">
    <source>
        <dbReference type="ARBA" id="ARBA00004642"/>
    </source>
</evidence>
<dbReference type="GO" id="GO:0052856">
    <property type="term" value="F:NAD(P)HX epimerase activity"/>
    <property type="evidence" value="ECO:0007669"/>
    <property type="project" value="UniProtKB-UniRule"/>
</dbReference>
<comment type="caution">
    <text evidence="25">The sequence shown here is derived from an EMBL/GenBank/DDBJ whole genome shotgun (WGS) entry which is preliminary data.</text>
</comment>
<evidence type="ECO:0000256" key="12">
    <source>
        <dbReference type="ARBA" id="ARBA00023027"/>
    </source>
</evidence>
<dbReference type="Gene3D" id="1.20.5.1160">
    <property type="entry name" value="Vasodilator-stimulated phosphoprotein"/>
    <property type="match status" value="1"/>
</dbReference>
<dbReference type="Pfam" id="PF03853">
    <property type="entry name" value="YjeF_N"/>
    <property type="match status" value="1"/>
</dbReference>
<comment type="caution">
    <text evidence="19">Lacks conserved residue(s) required for the propagation of feature annotation.</text>
</comment>
<accession>A0A5C6NGS2</accession>
<feature type="region of interest" description="Disordered" evidence="21">
    <location>
        <begin position="380"/>
        <end position="449"/>
    </location>
</feature>
<dbReference type="Proteomes" id="UP000324091">
    <property type="component" value="Chromosome 21"/>
</dbReference>
<evidence type="ECO:0000256" key="17">
    <source>
        <dbReference type="ARBA" id="ARBA00023289"/>
    </source>
</evidence>
<dbReference type="FunFam" id="3.40.50.10260:FF:000002">
    <property type="entry name" value="NAD(P)H-hydrate epimerase"/>
    <property type="match status" value="1"/>
</dbReference>
<keyword evidence="12 19" id="KW-0520">NAD</keyword>
<feature type="region of interest" description="Disordered" evidence="21">
    <location>
        <begin position="318"/>
        <end position="345"/>
    </location>
</feature>
<name>A0A5C6NGS2_9TELE</name>
<dbReference type="GO" id="GO:0046872">
    <property type="term" value="F:metal ion binding"/>
    <property type="evidence" value="ECO:0007669"/>
    <property type="project" value="UniProtKB-KW"/>
</dbReference>
<evidence type="ECO:0000256" key="16">
    <source>
        <dbReference type="ARBA" id="ARBA00023288"/>
    </source>
</evidence>
<dbReference type="GO" id="GO:0007097">
    <property type="term" value="P:nuclear migration"/>
    <property type="evidence" value="ECO:0007669"/>
    <property type="project" value="TreeGrafter"/>
</dbReference>
<comment type="similarity">
    <text evidence="20">Belongs to the intermediate filament family.</text>
</comment>
<keyword evidence="19" id="KW-0496">Mitochondrion</keyword>
<evidence type="ECO:0000256" key="1">
    <source>
        <dbReference type="ARBA" id="ARBA00000013"/>
    </source>
</evidence>
<feature type="compositionally biased region" description="Low complexity" evidence="21">
    <location>
        <begin position="395"/>
        <end position="404"/>
    </location>
</feature>
<evidence type="ECO:0000256" key="8">
    <source>
        <dbReference type="ARBA" id="ARBA00022741"/>
    </source>
</evidence>
<evidence type="ECO:0000256" key="21">
    <source>
        <dbReference type="SAM" id="MobiDB-lite"/>
    </source>
</evidence>
<keyword evidence="13" id="KW-0175">Coiled coil</keyword>
<dbReference type="GO" id="GO:0005576">
    <property type="term" value="C:extracellular region"/>
    <property type="evidence" value="ECO:0007669"/>
    <property type="project" value="UniProtKB-SubCell"/>
</dbReference>
<evidence type="ECO:0000256" key="19">
    <source>
        <dbReference type="HAMAP-Rule" id="MF_03159"/>
    </source>
</evidence>
<feature type="binding site" evidence="19">
    <location>
        <position position="856"/>
    </location>
    <ligand>
        <name>(6S)-NADPHX</name>
        <dbReference type="ChEBI" id="CHEBI:64076"/>
    </ligand>
</feature>
<dbReference type="Pfam" id="PF00038">
    <property type="entry name" value="Filament"/>
    <property type="match status" value="1"/>
</dbReference>
<keyword evidence="26" id="KW-1185">Reference proteome</keyword>
<feature type="compositionally biased region" description="Basic and acidic residues" evidence="21">
    <location>
        <begin position="318"/>
        <end position="340"/>
    </location>
</feature>
<dbReference type="Gene3D" id="2.60.40.1260">
    <property type="entry name" value="Lamin Tail domain"/>
    <property type="match status" value="1"/>
</dbReference>
<evidence type="ECO:0000256" key="13">
    <source>
        <dbReference type="ARBA" id="ARBA00023054"/>
    </source>
</evidence>
<evidence type="ECO:0000256" key="7">
    <source>
        <dbReference type="ARBA" id="ARBA00022723"/>
    </source>
</evidence>
<evidence type="ECO:0000259" key="24">
    <source>
        <dbReference type="PROSITE" id="PS51842"/>
    </source>
</evidence>
<feature type="domain" description="LTD" evidence="23">
    <location>
        <begin position="439"/>
        <end position="558"/>
    </location>
</feature>
<evidence type="ECO:0000256" key="18">
    <source>
        <dbReference type="ARBA" id="ARBA00024186"/>
    </source>
</evidence>
<dbReference type="NCBIfam" id="TIGR00197">
    <property type="entry name" value="yjeF_nterm"/>
    <property type="match status" value="1"/>
</dbReference>
<dbReference type="GO" id="GO:0005652">
    <property type="term" value="C:nuclear lamina"/>
    <property type="evidence" value="ECO:0007669"/>
    <property type="project" value="UniProtKB-SubCell"/>
</dbReference>
<dbReference type="InterPro" id="IPR036415">
    <property type="entry name" value="Lamin_tail_dom_sf"/>
</dbReference>
<dbReference type="SUPFAM" id="SSF64153">
    <property type="entry name" value="YjeF N-terminal domain-like"/>
    <property type="match status" value="1"/>
</dbReference>
<feature type="domain" description="YjeF N-terminal" evidence="22">
    <location>
        <begin position="704"/>
        <end position="913"/>
    </location>
</feature>
<evidence type="ECO:0000256" key="15">
    <source>
        <dbReference type="ARBA" id="ARBA00023242"/>
    </source>
</evidence>
<keyword evidence="11 19" id="KW-0630">Potassium</keyword>
<evidence type="ECO:0000256" key="11">
    <source>
        <dbReference type="ARBA" id="ARBA00022958"/>
    </source>
</evidence>
<feature type="binding site" evidence="19">
    <location>
        <position position="823"/>
    </location>
    <ligand>
        <name>K(+)</name>
        <dbReference type="ChEBI" id="CHEBI:29103"/>
    </ligand>
</feature>
<reference evidence="25 26" key="1">
    <citation type="submission" date="2019-04" db="EMBL/GenBank/DDBJ databases">
        <title>Chromosome genome assembly for Takifugu flavidus.</title>
        <authorList>
            <person name="Xiao S."/>
        </authorList>
    </citation>
    <scope>NUCLEOTIDE SEQUENCE [LARGE SCALE GENOMIC DNA]</scope>
    <source>
        <strain evidence="25">HTHZ2018</strain>
        <tissue evidence="25">Muscle</tissue>
    </source>
</reference>
<dbReference type="Gene3D" id="1.20.5.170">
    <property type="match status" value="1"/>
</dbReference>
<feature type="binding site" evidence="19">
    <location>
        <begin position="827"/>
        <end position="833"/>
    </location>
    <ligand>
        <name>(6S)-NADPHX</name>
        <dbReference type="ChEBI" id="CHEBI:64076"/>
    </ligand>
</feature>
<dbReference type="PANTHER" id="PTHR45721">
    <property type="entry name" value="LAMIN DM0-RELATED"/>
    <property type="match status" value="1"/>
</dbReference>
<dbReference type="GO" id="GO:0005654">
    <property type="term" value="C:nucleoplasm"/>
    <property type="evidence" value="ECO:0007669"/>
    <property type="project" value="UniProtKB-SubCell"/>
</dbReference>
<dbReference type="InterPro" id="IPR036652">
    <property type="entry name" value="YjeF_N_dom_sf"/>
</dbReference>
<dbReference type="Pfam" id="PF00932">
    <property type="entry name" value="LTD"/>
    <property type="match status" value="1"/>
</dbReference>
<evidence type="ECO:0000256" key="10">
    <source>
        <dbReference type="ARBA" id="ARBA00022857"/>
    </source>
</evidence>
<feature type="compositionally biased region" description="Polar residues" evidence="21">
    <location>
        <begin position="440"/>
        <end position="449"/>
    </location>
</feature>
<evidence type="ECO:0000256" key="5">
    <source>
        <dbReference type="ARBA" id="ARBA00022481"/>
    </source>
</evidence>
<comment type="subcellular location">
    <subcellularLocation>
        <location evidence="19">Mitochondrion</location>
    </subcellularLocation>
    <subcellularLocation>
        <location evidence="19">Secreted</location>
    </subcellularLocation>
    <subcellularLocation>
        <location evidence="18">Nucleus lamina</location>
    </subcellularLocation>
    <subcellularLocation>
        <location evidence="3">Nucleus matrix</location>
    </subcellularLocation>
    <subcellularLocation>
        <location evidence="4">Nucleus</location>
        <location evidence="4">Nucleoplasm</location>
    </subcellularLocation>
</comment>
<evidence type="ECO:0000256" key="9">
    <source>
        <dbReference type="ARBA" id="ARBA00022754"/>
    </source>
</evidence>
<evidence type="ECO:0000313" key="26">
    <source>
        <dbReference type="Proteomes" id="UP000324091"/>
    </source>
</evidence>
<evidence type="ECO:0000256" key="14">
    <source>
        <dbReference type="ARBA" id="ARBA00023235"/>
    </source>
</evidence>
<dbReference type="SMART" id="SM01391">
    <property type="entry name" value="Filament"/>
    <property type="match status" value="1"/>
</dbReference>
<dbReference type="FunFam" id="1.20.5.170:FF:000033">
    <property type="entry name" value="Lamin A/C"/>
    <property type="match status" value="1"/>
</dbReference>
<dbReference type="GO" id="GO:0031507">
    <property type="term" value="P:heterochromatin formation"/>
    <property type="evidence" value="ECO:0007669"/>
    <property type="project" value="TreeGrafter"/>
</dbReference>
<proteinExistence type="inferred from homology"/>
<dbReference type="InterPro" id="IPR001322">
    <property type="entry name" value="Lamin_tail_dom"/>
</dbReference>
<keyword evidence="15" id="KW-0539">Nucleus</keyword>
<dbReference type="EC" id="5.1.99.6" evidence="19"/>
<comment type="catalytic activity">
    <reaction evidence="1 19">
        <text>(6R)-NADHX = (6S)-NADHX</text>
        <dbReference type="Rhea" id="RHEA:32215"/>
        <dbReference type="ChEBI" id="CHEBI:64074"/>
        <dbReference type="ChEBI" id="CHEBI:64075"/>
        <dbReference type="EC" id="5.1.99.6"/>
    </reaction>
</comment>
<keyword evidence="8 19" id="KW-0547">Nucleotide-binding</keyword>
<dbReference type="PANTHER" id="PTHR45721:SF5">
    <property type="entry name" value="PRELAMIN-A_C"/>
    <property type="match status" value="1"/>
</dbReference>
<keyword evidence="10" id="KW-0521">NADP</keyword>
<feature type="binding site" evidence="19">
    <location>
        <begin position="758"/>
        <end position="762"/>
    </location>
    <ligand>
        <name>(6S)-NADPHX</name>
        <dbReference type="ChEBI" id="CHEBI:64076"/>
    </ligand>
</feature>
<evidence type="ECO:0000256" key="2">
    <source>
        <dbReference type="ARBA" id="ARBA00000909"/>
    </source>
</evidence>
<keyword evidence="9 20" id="KW-0403">Intermediate filament</keyword>
<dbReference type="AlphaFoldDB" id="A0A5C6NGS2"/>
<keyword evidence="6" id="KW-0597">Phosphoprotein</keyword>
<keyword evidence="14 19" id="KW-0413">Isomerase</keyword>
<keyword evidence="16" id="KW-0449">Lipoprotein</keyword>
<evidence type="ECO:0000313" key="25">
    <source>
        <dbReference type="EMBL" id="TWW65831.1"/>
    </source>
</evidence>
<dbReference type="InterPro" id="IPR018039">
    <property type="entry name" value="IF_conserved"/>
</dbReference>
<keyword evidence="17" id="KW-0636">Prenylation</keyword>
<evidence type="ECO:0000256" key="6">
    <source>
        <dbReference type="ARBA" id="ARBA00022553"/>
    </source>
</evidence>
<evidence type="ECO:0000256" key="3">
    <source>
        <dbReference type="ARBA" id="ARBA00004109"/>
    </source>
</evidence>
<dbReference type="SUPFAM" id="SSF74853">
    <property type="entry name" value="Lamin A/C globular tail domain"/>
    <property type="match status" value="1"/>
</dbReference>
<dbReference type="PROSITE" id="PS51842">
    <property type="entry name" value="IF_ROD_2"/>
    <property type="match status" value="1"/>
</dbReference>
<dbReference type="GO" id="GO:0051664">
    <property type="term" value="P:nuclear pore localization"/>
    <property type="evidence" value="ECO:0007669"/>
    <property type="project" value="TreeGrafter"/>
</dbReference>
<comment type="function">
    <text evidence="19">Catalyzes the epimerization of the S- and R-forms of NAD(P)HX, a damaged form of NAD(P)H that is a result of enzymatic or heat-dependent hydration. This is a prerequisite for the S-specific NAD(P)H-hydrate dehydratase to allow the repair of both epimers of NAD(P)HX.</text>
</comment>
<gene>
    <name evidence="19" type="primary">APOA1BP</name>
    <name evidence="19" type="synonym">AIBP</name>
    <name evidence="25" type="ORF">D4764_21G0007310</name>
</gene>
<dbReference type="GO" id="GO:0016363">
    <property type="term" value="C:nuclear matrix"/>
    <property type="evidence" value="ECO:0007669"/>
    <property type="project" value="UniProtKB-SubCell"/>
</dbReference>
<dbReference type="HAMAP" id="MF_01966">
    <property type="entry name" value="NADHX_epimerase"/>
    <property type="match status" value="1"/>
</dbReference>
<keyword evidence="5" id="KW-0488">Methylation</keyword>
<dbReference type="PROSITE" id="PS51841">
    <property type="entry name" value="LTD"/>
    <property type="match status" value="1"/>
</dbReference>
<dbReference type="GO" id="GO:0005739">
    <property type="term" value="C:mitochondrion"/>
    <property type="evidence" value="ECO:0007669"/>
    <property type="project" value="UniProtKB-SubCell"/>
</dbReference>
<protein>
    <recommendedName>
        <fullName evidence="19">NAD(P)H-hydrate epimerase</fullName>
        <ecNumber evidence="19">5.1.99.6</ecNumber>
    </recommendedName>
    <alternativeName>
        <fullName evidence="19">Apolipoprotein A-I-binding protein</fullName>
        <shortName evidence="19">AI-BP</shortName>
    </alternativeName>
    <alternativeName>
        <fullName evidence="19">NAD(P)HX epimerase</fullName>
    </alternativeName>
</protein>
<dbReference type="PROSITE" id="PS51385">
    <property type="entry name" value="YJEF_N"/>
    <property type="match status" value="1"/>
</dbReference>
<comment type="similarity">
    <text evidence="19">Belongs to the NnrE/AIBP family.</text>
</comment>
<dbReference type="GO" id="GO:0005882">
    <property type="term" value="C:intermediate filament"/>
    <property type="evidence" value="ECO:0007669"/>
    <property type="project" value="UniProtKB-KW"/>
</dbReference>
<dbReference type="GO" id="GO:0006998">
    <property type="term" value="P:nuclear envelope organization"/>
    <property type="evidence" value="ECO:0007669"/>
    <property type="project" value="TreeGrafter"/>
</dbReference>
<feature type="domain" description="IF rod" evidence="24">
    <location>
        <begin position="25"/>
        <end position="381"/>
    </location>
</feature>
<organism evidence="25 26">
    <name type="scientific">Takifugu flavidus</name>
    <name type="common">sansaifugu</name>
    <dbReference type="NCBI Taxonomy" id="433684"/>
    <lineage>
        <taxon>Eukaryota</taxon>
        <taxon>Metazoa</taxon>
        <taxon>Chordata</taxon>
        <taxon>Craniata</taxon>
        <taxon>Vertebrata</taxon>
        <taxon>Euteleostomi</taxon>
        <taxon>Actinopterygii</taxon>
        <taxon>Neopterygii</taxon>
        <taxon>Teleostei</taxon>
        <taxon>Neoteleostei</taxon>
        <taxon>Acanthomorphata</taxon>
        <taxon>Eupercaria</taxon>
        <taxon>Tetraodontiformes</taxon>
        <taxon>Tetradontoidea</taxon>
        <taxon>Tetraodontidae</taxon>
        <taxon>Takifugu</taxon>
    </lineage>
</organism>
<comment type="catalytic activity">
    <reaction evidence="2 19">
        <text>(6R)-NADPHX = (6S)-NADPHX</text>
        <dbReference type="Rhea" id="RHEA:32227"/>
        <dbReference type="ChEBI" id="CHEBI:64076"/>
        <dbReference type="ChEBI" id="CHEBI:64077"/>
        <dbReference type="EC" id="5.1.99.6"/>
    </reaction>
</comment>
<feature type="binding site" evidence="19">
    <location>
        <position position="759"/>
    </location>
    <ligand>
        <name>K(+)</name>
        <dbReference type="ChEBI" id="CHEBI:29103"/>
    </ligand>
</feature>
<evidence type="ECO:0000256" key="20">
    <source>
        <dbReference type="RuleBase" id="RU000685"/>
    </source>
</evidence>
<evidence type="ECO:0000259" key="23">
    <source>
        <dbReference type="PROSITE" id="PS51841"/>
    </source>
</evidence>
<dbReference type="InterPro" id="IPR039008">
    <property type="entry name" value="IF_rod_dom"/>
</dbReference>
<dbReference type="EMBL" id="RHFK02000014">
    <property type="protein sequence ID" value="TWW65831.1"/>
    <property type="molecule type" value="Genomic_DNA"/>
</dbReference>
<keyword evidence="7 19" id="KW-0479">Metal-binding</keyword>
<dbReference type="Gene3D" id="3.40.50.10260">
    <property type="entry name" value="YjeF N-terminal domain"/>
    <property type="match status" value="1"/>
</dbReference>
<dbReference type="GO" id="GO:0000166">
    <property type="term" value="F:nucleotide binding"/>
    <property type="evidence" value="ECO:0007669"/>
    <property type="project" value="UniProtKB-KW"/>
</dbReference>
<comment type="cofactor">
    <cofactor evidence="19">
        <name>K(+)</name>
        <dbReference type="ChEBI" id="CHEBI:29103"/>
    </cofactor>
    <text evidence="19">Binds 1 potassium ion per subunit.</text>
</comment>
<dbReference type="PROSITE" id="PS00226">
    <property type="entry name" value="IF_ROD_1"/>
    <property type="match status" value="1"/>
</dbReference>
<dbReference type="GO" id="GO:0005200">
    <property type="term" value="F:structural constituent of cytoskeleton"/>
    <property type="evidence" value="ECO:0007669"/>
    <property type="project" value="TreeGrafter"/>
</dbReference>
<dbReference type="InterPro" id="IPR004443">
    <property type="entry name" value="YjeF_N_dom"/>
</dbReference>
<sequence>MATPKSTPRGANSPLSPNRITRLQEKEELSNLNDRLAVYIDKVRFLEAENAGLRLRITESETEVSRELTGLKAAYEAELADARRTLDSVAKERAHLQLELGKLREDHKELKARNTKKEADLAGALQRLKDVEALLNSKDASLTTALGEKRSLEAENRDLKSQITKLETSLGDARKQLQDEMLRRVDGENRIQTLKEELDFQKNLHSEELREVKRRHESRVVEVDSGHQQDFESKLAEALMEMRNQQELQIQMYKDELEKTYNTKLDNARQSADRSSHLVGAAHEELQQTRIRLDSMSAQLSQLQKQLAAREAKIKDLEDGLSRERDTTRRLLGDKDREMAQMRQKMQQQLDEYQELLDVKLALDMEICAYRKLLEGEEQRLRLSPSPPPTKVTGSHSSSSAVHSRTLQQSAMNSAAKRRRPNDTDSEASSVAGGTIARTRITQQASASGRVTVDEVDLEGKYVRLSNKADEDQNLGNWQLKRQVGTNPPIIFKFPVKFSLKAGQRVTIWASGAGRTHSPPSDLVWKNQPSWGTGDLLQTILISANGEEMAMRKVTRTHFEDEDDDMVAHSTCGDSEYNLRSRTVVCGSCGLPSDKSSGCSVTSASRSYRSGGGSGGGLSEGLLPHSYVFSTSTPHKFRGHQLWTFGSSWMLSVKTLFGIGFLVTSRVAAVVARTGSCQLNTAANNHRPASSMTQPIKYLGQEEAQHIDEELFSEYGFSVDQLMELAGLSCATAVTRAYPLTSLVKASPSVLVICGPGNNGGDGLVCARHLKLFGYEPFIFYPKRPNKPLFQGLATQCEKMEIPFLSDMPEAMLIDEAYNLVVDAIFGFSFKGAVREPFGSILDVLKNTTVPLASIDIPSGWDVEQGSADGLQPDTLISLTAPKKSASLFRGRYHFLGGRFVPPSLERKYQLNLPKYPDTDCVLKL</sequence>